<dbReference type="VEuPathDB" id="FungiDB:RhiirFUN_019481"/>
<protein>
    <recommendedName>
        <fullName evidence="4">Calmodulin-lysine N-methyltransferase</fullName>
        <ecNumber evidence="3">2.1.1.60</ecNumber>
    </recommendedName>
</protein>
<comment type="caution">
    <text evidence="9">The sequence shown here is derived from an EMBL/GenBank/DDBJ whole genome shotgun (WGS) entry which is preliminary data.</text>
</comment>
<keyword evidence="6 9" id="KW-0489">Methyltransferase</keyword>
<dbReference type="SUPFAM" id="SSF53335">
    <property type="entry name" value="S-adenosyl-L-methionine-dependent methyltransferases"/>
    <property type="match status" value="1"/>
</dbReference>
<evidence type="ECO:0000256" key="8">
    <source>
        <dbReference type="ARBA" id="ARBA00023242"/>
    </source>
</evidence>
<dbReference type="PANTHER" id="PTHR13539">
    <property type="entry name" value="CALMODULIN-LYSINE N-METHYLTRANSFERASE"/>
    <property type="match status" value="1"/>
</dbReference>
<keyword evidence="8" id="KW-0539">Nucleus</keyword>
<dbReference type="GO" id="GO:0018025">
    <property type="term" value="F:calmodulin-lysine N-methyltransferase activity"/>
    <property type="evidence" value="ECO:0007669"/>
    <property type="project" value="UniProtKB-EC"/>
</dbReference>
<dbReference type="EC" id="2.1.1.60" evidence="3"/>
<evidence type="ECO:0000256" key="5">
    <source>
        <dbReference type="ARBA" id="ARBA00022490"/>
    </source>
</evidence>
<evidence type="ECO:0000313" key="9">
    <source>
        <dbReference type="EMBL" id="POG71389.1"/>
    </source>
</evidence>
<evidence type="ECO:0000256" key="7">
    <source>
        <dbReference type="ARBA" id="ARBA00022679"/>
    </source>
</evidence>
<keyword evidence="5" id="KW-0963">Cytoplasm</keyword>
<dbReference type="Pfam" id="PF10294">
    <property type="entry name" value="Methyltransf_16"/>
    <property type="match status" value="1"/>
</dbReference>
<dbReference type="EMBL" id="AUPC02000108">
    <property type="protein sequence ID" value="POG71389.1"/>
    <property type="molecule type" value="Genomic_DNA"/>
</dbReference>
<accession>A0A2H5SK64</accession>
<proteinExistence type="predicted"/>
<dbReference type="VEuPathDB" id="FungiDB:RhiirFUN_019480"/>
<comment type="subcellular location">
    <subcellularLocation>
        <location evidence="2">Cytoplasm</location>
    </subcellularLocation>
    <subcellularLocation>
        <location evidence="1">Nucleus</location>
    </subcellularLocation>
</comment>
<dbReference type="GO" id="GO:0005737">
    <property type="term" value="C:cytoplasm"/>
    <property type="evidence" value="ECO:0007669"/>
    <property type="project" value="UniProtKB-SubCell"/>
</dbReference>
<dbReference type="Gene3D" id="3.40.50.150">
    <property type="entry name" value="Vaccinia Virus protein VP39"/>
    <property type="match status" value="1"/>
</dbReference>
<dbReference type="STRING" id="747089.A0A2H5SK64"/>
<evidence type="ECO:0000256" key="1">
    <source>
        <dbReference type="ARBA" id="ARBA00004123"/>
    </source>
</evidence>
<name>A0A2H5SK64_RHIID</name>
<keyword evidence="10" id="KW-1185">Reference proteome</keyword>
<dbReference type="GO" id="GO:0032259">
    <property type="term" value="P:methylation"/>
    <property type="evidence" value="ECO:0007669"/>
    <property type="project" value="UniProtKB-KW"/>
</dbReference>
<gene>
    <name evidence="9" type="ORF">GLOIN_2v1605581</name>
</gene>
<dbReference type="InterPro" id="IPR019410">
    <property type="entry name" value="Methyltransf_16"/>
</dbReference>
<reference evidence="9 10" key="1">
    <citation type="journal article" date="2013" name="Proc. Natl. Acad. Sci. U.S.A.">
        <title>Genome of an arbuscular mycorrhizal fungus provides insight into the oldest plant symbiosis.</title>
        <authorList>
            <person name="Tisserant E."/>
            <person name="Malbreil M."/>
            <person name="Kuo A."/>
            <person name="Kohler A."/>
            <person name="Symeonidi A."/>
            <person name="Balestrini R."/>
            <person name="Charron P."/>
            <person name="Duensing N."/>
            <person name="Frei Dit Frey N."/>
            <person name="Gianinazzi-Pearson V."/>
            <person name="Gilbert L.B."/>
            <person name="Handa Y."/>
            <person name="Herr J.R."/>
            <person name="Hijri M."/>
            <person name="Koul R."/>
            <person name="Kawaguchi M."/>
            <person name="Krajinski F."/>
            <person name="Lammers P.J."/>
            <person name="Masclaux F.G."/>
            <person name="Murat C."/>
            <person name="Morin E."/>
            <person name="Ndikumana S."/>
            <person name="Pagni M."/>
            <person name="Petitpierre D."/>
            <person name="Requena N."/>
            <person name="Rosikiewicz P."/>
            <person name="Riley R."/>
            <person name="Saito K."/>
            <person name="San Clemente H."/>
            <person name="Shapiro H."/>
            <person name="van Tuinen D."/>
            <person name="Becard G."/>
            <person name="Bonfante P."/>
            <person name="Paszkowski U."/>
            <person name="Shachar-Hill Y.Y."/>
            <person name="Tuskan G.A."/>
            <person name="Young P.W."/>
            <person name="Sanders I.R."/>
            <person name="Henrissat B."/>
            <person name="Rensing S.A."/>
            <person name="Grigoriev I.V."/>
            <person name="Corradi N."/>
            <person name="Roux C."/>
            <person name="Martin F."/>
        </authorList>
    </citation>
    <scope>NUCLEOTIDE SEQUENCE [LARGE SCALE GENOMIC DNA]</scope>
    <source>
        <strain evidence="9 10">DAOM 197198</strain>
    </source>
</reference>
<evidence type="ECO:0000256" key="4">
    <source>
        <dbReference type="ARBA" id="ARBA00020594"/>
    </source>
</evidence>
<sequence length="314" mass="36160">MNSRDPKKIAAQSRWKLLQSVILSSSNTQNKKILINSTSDINDIYTSQISQRQHRGFNLFSLQKKDLTSEEWFTYDLHDHLTLNVRIKIPKAIDLKTSFTSEYSGFLNTGNICIWPAEEVLGYYCMKNEKLFRNKNVCELGGGMCALAGLIVAAKCHPQSVTLTDGNPNCVNNIQTILNSNKDLFFDVDICSMQMLWNKNTVYDTKYDIVICADCTFDKETHHHLLHVVRSILKKPTSNDKSDESLFILCAPHRGDSLQAFITLLESINEFRVELLVKYDDKIWQCHERSLKEEQGYYDKDIHYPLIMCASWNL</sequence>
<dbReference type="PANTHER" id="PTHR13539:SF3">
    <property type="entry name" value="CALMODULIN-LYSINE N-METHYLTRANSFERASE"/>
    <property type="match status" value="1"/>
</dbReference>
<dbReference type="InterPro" id="IPR025800">
    <property type="entry name" value="CaM-Lys-N-MeTrfase"/>
</dbReference>
<evidence type="ECO:0000256" key="3">
    <source>
        <dbReference type="ARBA" id="ARBA00011914"/>
    </source>
</evidence>
<keyword evidence="7" id="KW-0808">Transferase</keyword>
<dbReference type="AlphaFoldDB" id="A0A2H5SK64"/>
<reference evidence="9 10" key="2">
    <citation type="journal article" date="2018" name="New Phytol.">
        <title>High intraspecific genome diversity in the model arbuscular mycorrhizal symbiont Rhizophagus irregularis.</title>
        <authorList>
            <person name="Chen E.C.H."/>
            <person name="Morin E."/>
            <person name="Beaudet D."/>
            <person name="Noel J."/>
            <person name="Yildirir G."/>
            <person name="Ndikumana S."/>
            <person name="Charron P."/>
            <person name="St-Onge C."/>
            <person name="Giorgi J."/>
            <person name="Kruger M."/>
            <person name="Marton T."/>
            <person name="Ropars J."/>
            <person name="Grigoriev I.V."/>
            <person name="Hainaut M."/>
            <person name="Henrissat B."/>
            <person name="Roux C."/>
            <person name="Martin F."/>
            <person name="Corradi N."/>
        </authorList>
    </citation>
    <scope>NUCLEOTIDE SEQUENCE [LARGE SCALE GENOMIC DNA]</scope>
    <source>
        <strain evidence="9 10">DAOM 197198</strain>
    </source>
</reference>
<dbReference type="GO" id="GO:0005634">
    <property type="term" value="C:nucleus"/>
    <property type="evidence" value="ECO:0007669"/>
    <property type="project" value="UniProtKB-SubCell"/>
</dbReference>
<dbReference type="InterPro" id="IPR029063">
    <property type="entry name" value="SAM-dependent_MTases_sf"/>
</dbReference>
<evidence type="ECO:0000313" key="10">
    <source>
        <dbReference type="Proteomes" id="UP000018888"/>
    </source>
</evidence>
<organism evidence="9 10">
    <name type="scientific">Rhizophagus irregularis (strain DAOM 181602 / DAOM 197198 / MUCL 43194)</name>
    <name type="common">Arbuscular mycorrhizal fungus</name>
    <name type="synonym">Glomus intraradices</name>
    <dbReference type="NCBI Taxonomy" id="747089"/>
    <lineage>
        <taxon>Eukaryota</taxon>
        <taxon>Fungi</taxon>
        <taxon>Fungi incertae sedis</taxon>
        <taxon>Mucoromycota</taxon>
        <taxon>Glomeromycotina</taxon>
        <taxon>Glomeromycetes</taxon>
        <taxon>Glomerales</taxon>
        <taxon>Glomeraceae</taxon>
        <taxon>Rhizophagus</taxon>
    </lineage>
</organism>
<evidence type="ECO:0000256" key="6">
    <source>
        <dbReference type="ARBA" id="ARBA00022603"/>
    </source>
</evidence>
<dbReference type="Proteomes" id="UP000018888">
    <property type="component" value="Unassembled WGS sequence"/>
</dbReference>
<evidence type="ECO:0000256" key="2">
    <source>
        <dbReference type="ARBA" id="ARBA00004496"/>
    </source>
</evidence>